<feature type="compositionally biased region" description="Low complexity" evidence="1">
    <location>
        <begin position="516"/>
        <end position="526"/>
    </location>
</feature>
<feature type="compositionally biased region" description="Polar residues" evidence="1">
    <location>
        <begin position="916"/>
        <end position="933"/>
    </location>
</feature>
<dbReference type="InParanoid" id="A0A0H2S8W4"/>
<feature type="compositionally biased region" description="Basic and acidic residues" evidence="1">
    <location>
        <begin position="239"/>
        <end position="250"/>
    </location>
</feature>
<feature type="compositionally biased region" description="Polar residues" evidence="1">
    <location>
        <begin position="580"/>
        <end position="597"/>
    </location>
</feature>
<feature type="compositionally biased region" description="Polar residues" evidence="1">
    <location>
        <begin position="121"/>
        <end position="131"/>
    </location>
</feature>
<feature type="region of interest" description="Disordered" evidence="1">
    <location>
        <begin position="789"/>
        <end position="826"/>
    </location>
</feature>
<feature type="compositionally biased region" description="Polar residues" evidence="1">
    <location>
        <begin position="206"/>
        <end position="219"/>
    </location>
</feature>
<feature type="compositionally biased region" description="Pro residues" evidence="1">
    <location>
        <begin position="790"/>
        <end position="800"/>
    </location>
</feature>
<feature type="region of interest" description="Disordered" evidence="1">
    <location>
        <begin position="562"/>
        <end position="657"/>
    </location>
</feature>
<feature type="compositionally biased region" description="Basic and acidic residues" evidence="1">
    <location>
        <begin position="270"/>
        <end position="282"/>
    </location>
</feature>
<feature type="compositionally biased region" description="Low complexity" evidence="1">
    <location>
        <begin position="710"/>
        <end position="733"/>
    </location>
</feature>
<dbReference type="OrthoDB" id="3261085at2759"/>
<protein>
    <submittedName>
        <fullName evidence="2">Uncharacterized protein</fullName>
    </submittedName>
</protein>
<feature type="region of interest" description="Disordered" evidence="1">
    <location>
        <begin position="200"/>
        <end position="336"/>
    </location>
</feature>
<feature type="compositionally biased region" description="Basic and acidic residues" evidence="1">
    <location>
        <begin position="744"/>
        <end position="768"/>
    </location>
</feature>
<feature type="compositionally biased region" description="Low complexity" evidence="1">
    <location>
        <begin position="1014"/>
        <end position="1024"/>
    </location>
</feature>
<feature type="compositionally biased region" description="Low complexity" evidence="1">
    <location>
        <begin position="612"/>
        <end position="625"/>
    </location>
</feature>
<feature type="compositionally biased region" description="Polar residues" evidence="1">
    <location>
        <begin position="257"/>
        <end position="269"/>
    </location>
</feature>
<feature type="region of interest" description="Disordered" evidence="1">
    <location>
        <begin position="707"/>
        <end position="770"/>
    </location>
</feature>
<dbReference type="Proteomes" id="UP000053477">
    <property type="component" value="Unassembled WGS sequence"/>
</dbReference>
<feature type="region of interest" description="Disordered" evidence="1">
    <location>
        <begin position="393"/>
        <end position="530"/>
    </location>
</feature>
<organism evidence="2 3">
    <name type="scientific">Schizopora paradoxa</name>
    <dbReference type="NCBI Taxonomy" id="27342"/>
    <lineage>
        <taxon>Eukaryota</taxon>
        <taxon>Fungi</taxon>
        <taxon>Dikarya</taxon>
        <taxon>Basidiomycota</taxon>
        <taxon>Agaricomycotina</taxon>
        <taxon>Agaricomycetes</taxon>
        <taxon>Hymenochaetales</taxon>
        <taxon>Schizoporaceae</taxon>
        <taxon>Schizopora</taxon>
    </lineage>
</organism>
<gene>
    <name evidence="2" type="ORF">SCHPADRAFT_934502</name>
</gene>
<feature type="compositionally biased region" description="Low complexity" evidence="1">
    <location>
        <begin position="432"/>
        <end position="460"/>
    </location>
</feature>
<dbReference type="EMBL" id="KQ085882">
    <property type="protein sequence ID" value="KLO20682.1"/>
    <property type="molecule type" value="Genomic_DNA"/>
</dbReference>
<sequence length="1099" mass="118212">MSAIHPPQPSHSAKQWWSKVPTPKASTISHRPPKITTDVSTLKLAKSPTPTPTPTPSEERTGGRSRSNSAIKFNTLTSVFRKKTLHIPSNQIEITAGPVSPPLPFQNPPPSAPPPQRRTTKISTASINSSICGPLSPGEPSIFTLPSSSDDASEPITPSDGSRHRTSYQPSFFTFAEPDKHASIASADSLGPRYFVPRMSRVSVRSDPSSFMDSQSTNEPMPKPLPPSSRALPHSYRPSRKESKSKVDLSHKRKSSGDAQPNFGFSNHRSSFESKSQEKRFSDTSMPPMPNAGLLPASRTIRKSPSALPSISSISTGSISTTQMSPPLTAGGRGRSSQEMVLIDQAFSFDSDGESDILRDIKDEIADAHDAFIDDTASILSQVRLTSIYPSKDHRKVSAVSKRDSNSERTSVALSLPSPTSVNSHPGSGSISPPLMSPGTLSTSTSSSSLSRKTSSIRLRPVPPSRTPPPLSGLPPTPNSQPPSPLTFRRPKSGFSSGLPDGGGSILSYDLPPSTPSSESESSSASLCFAHPEPITEAEFGAPILTALSSRQNEARNIPQALAKHGRPAPRENFARRTPLHSSKPSTTSSQAHTITAATARGETPTPRSLRKSLSQSSFSVSVSLSHRERPRVDSTTSTSSAQRSEESVNSSGVHYTVSSIGKALRKQRSLHNTRAAANMLIPPLPPMLRHASSFTSASDNVDNEVAAVSSTPPTSTSFHISKSSSSSRVVSPSTPPTQRKRMLFRDRRDSSQNQNDRERDEVRELHTKKSLGQAAGLGISLNIFSNPFGPNPPPLSPPERPVESAKITPPRSISPPPTSPADALSNPLVDQHILPPAELLSQMEALADMEEPASPLLFSDKSLEYDDDEWSLDSSSVADKRSLHSTVGSIGGASVAFGQSDLESAHSSPVLRARQVSSSNMPSIQSRLQSEQRPSSSSKIPMRRSSLIGAPQRARPSTAQALQEGPSRRDTFGLNNAEFVSTALPPPPRRPGKAIVSPLSESYADDEERDEVSSSMYTASSRSTVRHMQSHETFNPNRGSIFRKPSFLNIDDDVPDISSENMGGSILNEVPEDSFLILERSKDSLDLSRSYDEHSLFI</sequence>
<evidence type="ECO:0000313" key="3">
    <source>
        <dbReference type="Proteomes" id="UP000053477"/>
    </source>
</evidence>
<feature type="compositionally biased region" description="Pro residues" evidence="1">
    <location>
        <begin position="461"/>
        <end position="485"/>
    </location>
</feature>
<feature type="region of interest" description="Disordered" evidence="1">
    <location>
        <begin position="1"/>
        <end position="72"/>
    </location>
</feature>
<feature type="region of interest" description="Disordered" evidence="1">
    <location>
        <begin position="907"/>
        <end position="1039"/>
    </location>
</feature>
<keyword evidence="3" id="KW-1185">Reference proteome</keyword>
<feature type="compositionally biased region" description="Low complexity" evidence="1">
    <location>
        <begin position="934"/>
        <end position="947"/>
    </location>
</feature>
<name>A0A0H2S8W4_9AGAM</name>
<reference evidence="2 3" key="1">
    <citation type="submission" date="2015-04" db="EMBL/GenBank/DDBJ databases">
        <title>Complete genome sequence of Schizopora paradoxa KUC8140, a cosmopolitan wood degrader in East Asia.</title>
        <authorList>
            <consortium name="DOE Joint Genome Institute"/>
            <person name="Min B."/>
            <person name="Park H."/>
            <person name="Jang Y."/>
            <person name="Kim J.-J."/>
            <person name="Kim K.H."/>
            <person name="Pangilinan J."/>
            <person name="Lipzen A."/>
            <person name="Riley R."/>
            <person name="Grigoriev I.V."/>
            <person name="Spatafora J.W."/>
            <person name="Choi I.-G."/>
        </authorList>
    </citation>
    <scope>NUCLEOTIDE SEQUENCE [LARGE SCALE GENOMIC DNA]</scope>
    <source>
        <strain evidence="2 3">KUC8140</strain>
    </source>
</reference>
<dbReference type="AlphaFoldDB" id="A0A0H2S8W4"/>
<accession>A0A0H2S8W4</accession>
<feature type="compositionally biased region" description="Pro residues" evidence="1">
    <location>
        <begin position="99"/>
        <end position="116"/>
    </location>
</feature>
<evidence type="ECO:0000313" key="2">
    <source>
        <dbReference type="EMBL" id="KLO20682.1"/>
    </source>
</evidence>
<evidence type="ECO:0000256" key="1">
    <source>
        <dbReference type="SAM" id="MobiDB-lite"/>
    </source>
</evidence>
<proteinExistence type="predicted"/>
<feature type="compositionally biased region" description="Polar residues" evidence="1">
    <location>
        <begin position="634"/>
        <end position="657"/>
    </location>
</feature>
<feature type="region of interest" description="Disordered" evidence="1">
    <location>
        <begin position="91"/>
        <end position="171"/>
    </location>
</feature>
<feature type="compositionally biased region" description="Polar residues" evidence="1">
    <location>
        <begin position="408"/>
        <end position="431"/>
    </location>
</feature>
<feature type="compositionally biased region" description="Low complexity" evidence="1">
    <location>
        <begin position="310"/>
        <end position="322"/>
    </location>
</feature>